<evidence type="ECO:0000256" key="3">
    <source>
        <dbReference type="ARBA" id="ARBA00022692"/>
    </source>
</evidence>
<dbReference type="Proteomes" id="UP000094609">
    <property type="component" value="Chromosome"/>
</dbReference>
<comment type="subcellular location">
    <subcellularLocation>
        <location evidence="8">Cell membrane</location>
        <topology evidence="8">Multi-pass membrane protein</topology>
    </subcellularLocation>
</comment>
<evidence type="ECO:0000256" key="1">
    <source>
        <dbReference type="ARBA" id="ARBA00022448"/>
    </source>
</evidence>
<gene>
    <name evidence="8" type="primary">mntP</name>
    <name evidence="9" type="ORF">SHALO_2531</name>
</gene>
<dbReference type="RefSeq" id="WP_069478839.1">
    <property type="nucleotide sequence ID" value="NZ_CP017111.1"/>
</dbReference>
<dbReference type="GO" id="GO:0005886">
    <property type="term" value="C:plasma membrane"/>
    <property type="evidence" value="ECO:0007669"/>
    <property type="project" value="UniProtKB-SubCell"/>
</dbReference>
<evidence type="ECO:0000256" key="6">
    <source>
        <dbReference type="ARBA" id="ARBA00023136"/>
    </source>
</evidence>
<accession>A0A1D7TMT7</accession>
<evidence type="ECO:0000313" key="9">
    <source>
        <dbReference type="EMBL" id="AOO66290.1"/>
    </source>
</evidence>
<keyword evidence="10" id="KW-1185">Reference proteome</keyword>
<feature type="transmembrane region" description="Helical" evidence="8">
    <location>
        <begin position="128"/>
        <end position="149"/>
    </location>
</feature>
<dbReference type="InterPro" id="IPR022929">
    <property type="entry name" value="Put_MntP"/>
</dbReference>
<feature type="transmembrane region" description="Helical" evidence="8">
    <location>
        <begin position="30"/>
        <end position="53"/>
    </location>
</feature>
<evidence type="ECO:0000256" key="7">
    <source>
        <dbReference type="ARBA" id="ARBA00023211"/>
    </source>
</evidence>
<sequence length="186" mass="20577">MYDVFVLAIALSMDAFAVSIGLASKQKRTWLSLALKAGCYFGGFQIVMSAIGYLGSVGLMHYIASIDHWIAFALLLLIGIKMVYESFEEGTQNDFKKLTHRIFLMLALATSVDAMAAGFSLKLFDVEIFWSLGIIGITTFCLSFLGIYLGHKGGQHFEKGAERMGGIVLIAIGFKILWEDYMKSLF</sequence>
<keyword evidence="6 8" id="KW-0472">Membrane</keyword>
<keyword evidence="5 8" id="KW-0406">Ion transport</keyword>
<feature type="transmembrane region" description="Helical" evidence="8">
    <location>
        <begin position="59"/>
        <end position="80"/>
    </location>
</feature>
<feature type="transmembrane region" description="Helical" evidence="8">
    <location>
        <begin position="101"/>
        <end position="122"/>
    </location>
</feature>
<comment type="similarity">
    <text evidence="8">Belongs to the MntP (TC 9.B.29) family.</text>
</comment>
<dbReference type="EMBL" id="CP017111">
    <property type="protein sequence ID" value="AOO66290.1"/>
    <property type="molecule type" value="Genomic_DNA"/>
</dbReference>
<feature type="transmembrane region" description="Helical" evidence="8">
    <location>
        <begin position="6"/>
        <end position="23"/>
    </location>
</feature>
<name>A0A1D7TMT7_9BACT</name>
<dbReference type="PANTHER" id="PTHR35529">
    <property type="entry name" value="MANGANESE EFFLUX PUMP MNTP-RELATED"/>
    <property type="match status" value="1"/>
</dbReference>
<dbReference type="Pfam" id="PF02659">
    <property type="entry name" value="Mntp"/>
    <property type="match status" value="1"/>
</dbReference>
<dbReference type="KEGG" id="shal:SHALO_2531"/>
<comment type="function">
    <text evidence="8">Probably functions as a manganese efflux pump.</text>
</comment>
<reference evidence="10" key="1">
    <citation type="submission" date="2016-08" db="EMBL/GenBank/DDBJ databases">
        <title>Complete genome sequence of the organohalide-respiring Epsilonproteobacterium Sulfurospirillum halorespirans.</title>
        <authorList>
            <person name="Goris T."/>
            <person name="Zimmermann J."/>
            <person name="Schenz B."/>
            <person name="Lemos M."/>
            <person name="Hackermueller J."/>
            <person name="Diekert G."/>
        </authorList>
    </citation>
    <scope>NUCLEOTIDE SEQUENCE [LARGE SCALE GENOMIC DNA]</scope>
    <source>
        <strain>DSM 13726</strain>
        <strain evidence="10">PCE-M2</strain>
    </source>
</reference>
<dbReference type="PATRIC" id="fig|1193502.14.peg.2563"/>
<keyword evidence="1 8" id="KW-0813">Transport</keyword>
<dbReference type="HAMAP" id="MF_01521">
    <property type="entry name" value="MntP_pump"/>
    <property type="match status" value="1"/>
</dbReference>
<dbReference type="GO" id="GO:0005384">
    <property type="term" value="F:manganese ion transmembrane transporter activity"/>
    <property type="evidence" value="ECO:0007669"/>
    <property type="project" value="UniProtKB-UniRule"/>
</dbReference>
<dbReference type="STRING" id="1193502.SHALO_2531"/>
<evidence type="ECO:0000256" key="5">
    <source>
        <dbReference type="ARBA" id="ARBA00023065"/>
    </source>
</evidence>
<protein>
    <recommendedName>
        <fullName evidence="8">Putative manganese efflux pump MntP</fullName>
    </recommendedName>
</protein>
<evidence type="ECO:0000256" key="8">
    <source>
        <dbReference type="HAMAP-Rule" id="MF_01521"/>
    </source>
</evidence>
<dbReference type="PANTHER" id="PTHR35529:SF1">
    <property type="entry name" value="MANGANESE EFFLUX PUMP MNTP-RELATED"/>
    <property type="match status" value="1"/>
</dbReference>
<evidence type="ECO:0000313" key="10">
    <source>
        <dbReference type="Proteomes" id="UP000094609"/>
    </source>
</evidence>
<keyword evidence="7 8" id="KW-0464">Manganese</keyword>
<dbReference type="InterPro" id="IPR003810">
    <property type="entry name" value="Mntp/YtaF"/>
</dbReference>
<keyword evidence="2 8" id="KW-1003">Cell membrane</keyword>
<organism evidence="9 10">
    <name type="scientific">Sulfurospirillum halorespirans DSM 13726</name>
    <dbReference type="NCBI Taxonomy" id="1193502"/>
    <lineage>
        <taxon>Bacteria</taxon>
        <taxon>Pseudomonadati</taxon>
        <taxon>Campylobacterota</taxon>
        <taxon>Epsilonproteobacteria</taxon>
        <taxon>Campylobacterales</taxon>
        <taxon>Sulfurospirillaceae</taxon>
        <taxon>Sulfurospirillum</taxon>
    </lineage>
</organism>
<evidence type="ECO:0000256" key="4">
    <source>
        <dbReference type="ARBA" id="ARBA00022989"/>
    </source>
</evidence>
<evidence type="ECO:0000256" key="2">
    <source>
        <dbReference type="ARBA" id="ARBA00022475"/>
    </source>
</evidence>
<dbReference type="AlphaFoldDB" id="A0A1D7TMT7"/>
<keyword evidence="4 8" id="KW-1133">Transmembrane helix</keyword>
<proteinExistence type="inferred from homology"/>
<keyword evidence="3 8" id="KW-0812">Transmembrane</keyword>